<sequence length="138" mass="16694">MENWDKIKESILFEYRGDWKQIMIENYSLHQHNELVSFIDQTYGIKLAEIPGQADSFQIDKIRFYIYQNKNWQFDFNPKQISNTVDYNKVIGFMARLSLKFHERIFLAHEAINDYPLIIISEGIHSLNYDFWSKYKEL</sequence>
<gene>
    <name evidence="1" type="ORF">C8E01_1053</name>
</gene>
<dbReference type="RefSeq" id="WP_116543041.1">
    <property type="nucleotide sequence ID" value="NZ_QEKI01000005.1"/>
</dbReference>
<comment type="caution">
    <text evidence="1">The sequence shown here is derived from an EMBL/GenBank/DDBJ whole genome shotgun (WGS) entry which is preliminary data.</text>
</comment>
<reference evidence="1 2" key="1">
    <citation type="submission" date="2018-04" db="EMBL/GenBank/DDBJ databases">
        <title>Genomic Encyclopedia of Type Strains, Phase IV (KMG-IV): sequencing the most valuable type-strain genomes for metagenomic binning, comparative biology and taxonomic classification.</title>
        <authorList>
            <person name="Goeker M."/>
        </authorList>
    </citation>
    <scope>NUCLEOTIDE SEQUENCE [LARGE SCALE GENOMIC DNA]</scope>
    <source>
        <strain evidence="1 2">DSM 100231</strain>
    </source>
</reference>
<keyword evidence="2" id="KW-1185">Reference proteome</keyword>
<proteinExistence type="predicted"/>
<accession>A0A2U1AXE5</accession>
<dbReference type="AlphaFoldDB" id="A0A2U1AXE5"/>
<name>A0A2U1AXE5_9BACT</name>
<dbReference type="EMBL" id="QEKI01000005">
    <property type="protein sequence ID" value="PVY41078.1"/>
    <property type="molecule type" value="Genomic_DNA"/>
</dbReference>
<organism evidence="1 2">
    <name type="scientific">Pontibacter virosus</name>
    <dbReference type="NCBI Taxonomy" id="1765052"/>
    <lineage>
        <taxon>Bacteria</taxon>
        <taxon>Pseudomonadati</taxon>
        <taxon>Bacteroidota</taxon>
        <taxon>Cytophagia</taxon>
        <taxon>Cytophagales</taxon>
        <taxon>Hymenobacteraceae</taxon>
        <taxon>Pontibacter</taxon>
    </lineage>
</organism>
<evidence type="ECO:0000313" key="1">
    <source>
        <dbReference type="EMBL" id="PVY41078.1"/>
    </source>
</evidence>
<dbReference type="Proteomes" id="UP000245466">
    <property type="component" value="Unassembled WGS sequence"/>
</dbReference>
<evidence type="ECO:0000313" key="2">
    <source>
        <dbReference type="Proteomes" id="UP000245466"/>
    </source>
</evidence>
<protein>
    <submittedName>
        <fullName evidence="1">Uncharacterized protein</fullName>
    </submittedName>
</protein>